<keyword evidence="7" id="KW-1185">Reference proteome</keyword>
<sequence length="58" mass="6677">MTVIFIAALILWIMVSFIHVDATLTSTITGILLWQNVLRESRAWNTLTWFSVLIMMGH</sequence>
<dbReference type="RefSeq" id="WP_420864738.1">
    <property type="nucleotide sequence ID" value="NZ_AZEG01000011.1"/>
</dbReference>
<comment type="caution">
    <text evidence="6">The sequence shown here is derived from an EMBL/GenBank/DDBJ whole genome shotgun (WGS) entry which is preliminary data.</text>
</comment>
<evidence type="ECO:0000256" key="3">
    <source>
        <dbReference type="ARBA" id="ARBA00022989"/>
    </source>
</evidence>
<dbReference type="Proteomes" id="UP000051155">
    <property type="component" value="Unassembled WGS sequence"/>
</dbReference>
<keyword evidence="2 5" id="KW-0812">Transmembrane</keyword>
<dbReference type="InterPro" id="IPR001898">
    <property type="entry name" value="SLC13A/DASS"/>
</dbReference>
<evidence type="ECO:0000313" key="7">
    <source>
        <dbReference type="Proteomes" id="UP000051155"/>
    </source>
</evidence>
<dbReference type="STRING" id="1423812.FD20_GL000336"/>
<dbReference type="PATRIC" id="fig|1423812.3.peg.344"/>
<dbReference type="EMBL" id="AZEG01000011">
    <property type="protein sequence ID" value="KRL37461.1"/>
    <property type="molecule type" value="Genomic_DNA"/>
</dbReference>
<organism evidence="6 7">
    <name type="scientific">Liquorilactobacillus uvarum DSM 19971</name>
    <dbReference type="NCBI Taxonomy" id="1423812"/>
    <lineage>
        <taxon>Bacteria</taxon>
        <taxon>Bacillati</taxon>
        <taxon>Bacillota</taxon>
        <taxon>Bacilli</taxon>
        <taxon>Lactobacillales</taxon>
        <taxon>Lactobacillaceae</taxon>
        <taxon>Liquorilactobacillus</taxon>
    </lineage>
</organism>
<gene>
    <name evidence="6" type="ORF">FD20_GL000336</name>
</gene>
<evidence type="ECO:0000256" key="5">
    <source>
        <dbReference type="SAM" id="Phobius"/>
    </source>
</evidence>
<comment type="subcellular location">
    <subcellularLocation>
        <location evidence="1">Membrane</location>
        <topology evidence="1">Multi-pass membrane protein</topology>
    </subcellularLocation>
</comment>
<dbReference type="AlphaFoldDB" id="A0A0R1Q579"/>
<reference evidence="6 7" key="1">
    <citation type="journal article" date="2015" name="Genome Announc.">
        <title>Expanding the biotechnology potential of lactobacilli through comparative genomics of 213 strains and associated genera.</title>
        <authorList>
            <person name="Sun Z."/>
            <person name="Harris H.M."/>
            <person name="McCann A."/>
            <person name="Guo C."/>
            <person name="Argimon S."/>
            <person name="Zhang W."/>
            <person name="Yang X."/>
            <person name="Jeffery I.B."/>
            <person name="Cooney J.C."/>
            <person name="Kagawa T.F."/>
            <person name="Liu W."/>
            <person name="Song Y."/>
            <person name="Salvetti E."/>
            <person name="Wrobel A."/>
            <person name="Rasinkangas P."/>
            <person name="Parkhill J."/>
            <person name="Rea M.C."/>
            <person name="O'Sullivan O."/>
            <person name="Ritari J."/>
            <person name="Douillard F.P."/>
            <person name="Paul Ross R."/>
            <person name="Yang R."/>
            <person name="Briner A.E."/>
            <person name="Felis G.E."/>
            <person name="de Vos W.M."/>
            <person name="Barrangou R."/>
            <person name="Klaenhammer T.R."/>
            <person name="Caufield P.W."/>
            <person name="Cui Y."/>
            <person name="Zhang H."/>
            <person name="O'Toole P.W."/>
        </authorList>
    </citation>
    <scope>NUCLEOTIDE SEQUENCE [LARGE SCALE GENOMIC DNA]</scope>
    <source>
        <strain evidence="6 7">DSM 19971</strain>
    </source>
</reference>
<keyword evidence="3 5" id="KW-1133">Transmembrane helix</keyword>
<evidence type="ECO:0000256" key="2">
    <source>
        <dbReference type="ARBA" id="ARBA00022692"/>
    </source>
</evidence>
<protein>
    <submittedName>
        <fullName evidence="6">Uncharacterized protein</fullName>
    </submittedName>
</protein>
<evidence type="ECO:0000256" key="1">
    <source>
        <dbReference type="ARBA" id="ARBA00004141"/>
    </source>
</evidence>
<keyword evidence="4 5" id="KW-0472">Membrane</keyword>
<feature type="transmembrane region" description="Helical" evidence="5">
    <location>
        <begin position="6"/>
        <end position="34"/>
    </location>
</feature>
<name>A0A0R1Q579_9LACO</name>
<proteinExistence type="predicted"/>
<dbReference type="Pfam" id="PF00939">
    <property type="entry name" value="Na_sulph_symp"/>
    <property type="match status" value="1"/>
</dbReference>
<dbReference type="GO" id="GO:0022857">
    <property type="term" value="F:transmembrane transporter activity"/>
    <property type="evidence" value="ECO:0007669"/>
    <property type="project" value="InterPro"/>
</dbReference>
<accession>A0A0R1Q579</accession>
<dbReference type="GO" id="GO:0016020">
    <property type="term" value="C:membrane"/>
    <property type="evidence" value="ECO:0007669"/>
    <property type="project" value="UniProtKB-SubCell"/>
</dbReference>
<evidence type="ECO:0000256" key="4">
    <source>
        <dbReference type="ARBA" id="ARBA00023136"/>
    </source>
</evidence>
<evidence type="ECO:0000313" key="6">
    <source>
        <dbReference type="EMBL" id="KRL37461.1"/>
    </source>
</evidence>